<dbReference type="AlphaFoldDB" id="A0A2N0VMF6"/>
<feature type="domain" description="DUF5698" evidence="8">
    <location>
        <begin position="26"/>
        <end position="83"/>
    </location>
</feature>
<evidence type="ECO:0000259" key="7">
    <source>
        <dbReference type="Pfam" id="PF10035"/>
    </source>
</evidence>
<evidence type="ECO:0000313" key="9">
    <source>
        <dbReference type="EMBL" id="PKD45324.1"/>
    </source>
</evidence>
<dbReference type="PANTHER" id="PTHR40060">
    <property type="entry name" value="UPF0316 PROTEIN YEBE"/>
    <property type="match status" value="1"/>
</dbReference>
<evidence type="ECO:0000256" key="3">
    <source>
        <dbReference type="ARBA" id="ARBA00022692"/>
    </source>
</evidence>
<feature type="transmembrane region" description="Helical" evidence="6">
    <location>
        <begin position="65"/>
        <end position="85"/>
    </location>
</feature>
<proteinExistence type="inferred from homology"/>
<organism evidence="9 10">
    <name type="scientific">Rhodohalobacter barkolensis</name>
    <dbReference type="NCBI Taxonomy" id="2053187"/>
    <lineage>
        <taxon>Bacteria</taxon>
        <taxon>Pseudomonadati</taxon>
        <taxon>Balneolota</taxon>
        <taxon>Balneolia</taxon>
        <taxon>Balneolales</taxon>
        <taxon>Balneolaceae</taxon>
        <taxon>Rhodohalobacter</taxon>
    </lineage>
</organism>
<evidence type="ECO:0000256" key="6">
    <source>
        <dbReference type="HAMAP-Rule" id="MF_01515"/>
    </source>
</evidence>
<dbReference type="InterPro" id="IPR015867">
    <property type="entry name" value="N-reg_PII/ATP_PRibTrfase_C"/>
</dbReference>
<dbReference type="OrthoDB" id="48231at2"/>
<dbReference type="InterPro" id="IPR019264">
    <property type="entry name" value="DUF2179"/>
</dbReference>
<gene>
    <name evidence="9" type="ORF">CWD77_01020</name>
</gene>
<keyword evidence="4 6" id="KW-1133">Transmembrane helix</keyword>
<reference evidence="9 10" key="1">
    <citation type="submission" date="2017-11" db="EMBL/GenBank/DDBJ databases">
        <title>Rhodohalobacter 15182 sp. nov., isolated from a salt lake.</title>
        <authorList>
            <person name="Han S."/>
        </authorList>
    </citation>
    <scope>NUCLEOTIDE SEQUENCE [LARGE SCALE GENOMIC DNA]</scope>
    <source>
        <strain evidence="9 10">15182</strain>
    </source>
</reference>
<dbReference type="CDD" id="cd16381">
    <property type="entry name" value="YitT_C_like_1"/>
    <property type="match status" value="1"/>
</dbReference>
<comment type="subcellular location">
    <subcellularLocation>
        <location evidence="1 6">Cell membrane</location>
        <topology evidence="1 6">Multi-pass membrane protein</topology>
    </subcellularLocation>
</comment>
<keyword evidence="10" id="KW-1185">Reference proteome</keyword>
<dbReference type="Pfam" id="PF10035">
    <property type="entry name" value="DUF2179"/>
    <property type="match status" value="1"/>
</dbReference>
<feature type="transmembrane region" description="Helical" evidence="6">
    <location>
        <begin position="40"/>
        <end position="59"/>
    </location>
</feature>
<dbReference type="InterPro" id="IPR044035">
    <property type="entry name" value="DUF5698"/>
</dbReference>
<dbReference type="PANTHER" id="PTHR40060:SF1">
    <property type="entry name" value="UPF0316 PROTEIN YEBE"/>
    <property type="match status" value="1"/>
</dbReference>
<dbReference type="InterPro" id="IPR022930">
    <property type="entry name" value="UPF0316"/>
</dbReference>
<feature type="transmembrane region" description="Helical" evidence="6">
    <location>
        <begin position="12"/>
        <end position="31"/>
    </location>
</feature>
<accession>A0A2N0VMF6</accession>
<sequence length="191" mass="21671">MFELVPAALVPLFIFFARILDVSIGTIRIMFVSKGFRGKATILGFIEVLIWIIIVAQIFQNLDNWLNYIAYAGGFAAGNFIGMYIEEKMKMGVQIYRIIVNQENSHLAEELMKHDFRVTVVDGKGKFGPVNVLFTVAKRKRWQELADVVNEFAPNAFFSVEDVKHVSLIGEDVPSGRPDVWTRMLKLKKGV</sequence>
<keyword evidence="2 6" id="KW-1003">Cell membrane</keyword>
<evidence type="ECO:0000313" key="10">
    <source>
        <dbReference type="Proteomes" id="UP000233398"/>
    </source>
</evidence>
<dbReference type="Gene3D" id="3.30.70.120">
    <property type="match status" value="1"/>
</dbReference>
<evidence type="ECO:0000256" key="1">
    <source>
        <dbReference type="ARBA" id="ARBA00004651"/>
    </source>
</evidence>
<evidence type="ECO:0000256" key="4">
    <source>
        <dbReference type="ARBA" id="ARBA00022989"/>
    </source>
</evidence>
<evidence type="ECO:0000256" key="2">
    <source>
        <dbReference type="ARBA" id="ARBA00022475"/>
    </source>
</evidence>
<protein>
    <recommendedName>
        <fullName evidence="6">UPF0316 protein CWD77_01020</fullName>
    </recommendedName>
</protein>
<dbReference type="Pfam" id="PF18955">
    <property type="entry name" value="DUF5698"/>
    <property type="match status" value="1"/>
</dbReference>
<feature type="domain" description="DUF2179" evidence="7">
    <location>
        <begin position="117"/>
        <end position="166"/>
    </location>
</feature>
<name>A0A2N0VMF6_9BACT</name>
<keyword evidence="5 6" id="KW-0472">Membrane</keyword>
<comment type="caution">
    <text evidence="9">The sequence shown here is derived from an EMBL/GenBank/DDBJ whole genome shotgun (WGS) entry which is preliminary data.</text>
</comment>
<dbReference type="EMBL" id="PISP01000001">
    <property type="protein sequence ID" value="PKD45324.1"/>
    <property type="molecule type" value="Genomic_DNA"/>
</dbReference>
<dbReference type="Proteomes" id="UP000233398">
    <property type="component" value="Unassembled WGS sequence"/>
</dbReference>
<dbReference type="GO" id="GO:0005886">
    <property type="term" value="C:plasma membrane"/>
    <property type="evidence" value="ECO:0007669"/>
    <property type="project" value="UniProtKB-SubCell"/>
</dbReference>
<dbReference type="HAMAP" id="MF_01515">
    <property type="entry name" value="UPF0316"/>
    <property type="match status" value="1"/>
</dbReference>
<keyword evidence="3 6" id="KW-0812">Transmembrane</keyword>
<evidence type="ECO:0000256" key="5">
    <source>
        <dbReference type="ARBA" id="ARBA00023136"/>
    </source>
</evidence>
<comment type="similarity">
    <text evidence="6">Belongs to the UPF0316 family.</text>
</comment>
<dbReference type="NCBIfam" id="NF003191">
    <property type="entry name" value="PRK04164.1-2"/>
    <property type="match status" value="1"/>
</dbReference>
<evidence type="ECO:0000259" key="8">
    <source>
        <dbReference type="Pfam" id="PF18955"/>
    </source>
</evidence>